<evidence type="ECO:0000256" key="1">
    <source>
        <dbReference type="SAM" id="SignalP"/>
    </source>
</evidence>
<evidence type="ECO:0000313" key="3">
    <source>
        <dbReference type="Proteomes" id="UP000001683"/>
    </source>
</evidence>
<proteinExistence type="predicted"/>
<sequence>MKKYVSVVLTFLLVFSSFSMASVEASQYQELTKELAEELEKYIYPKRDGTMYFDIERAKKEGYNEQQLNEVQEVIDRMNESIEKGYITVGETENDKRISKMEDEDFDPEHWSPSPVKSQARKAFCLSHSQAEDLEKHLREEGLSDFATFLGGAAISGAGLYKVFGAYSFVGSTLWGAVTMGGQYDDLRNGLVDAAWEMDDDQYVVITSRVEHVWHRFGDWTDEEPPDEQNSENI</sequence>
<protein>
    <submittedName>
        <fullName evidence="2">Uncharacterized protein</fullName>
    </submittedName>
</protein>
<gene>
    <name evidence="2" type="ordered locus">Nther_2605</name>
</gene>
<dbReference type="KEGG" id="nth:Nther_2605"/>
<feature type="chain" id="PRO_5002772330" evidence="1">
    <location>
        <begin position="22"/>
        <end position="234"/>
    </location>
</feature>
<keyword evidence="1" id="KW-0732">Signal</keyword>
<reference evidence="2 3" key="1">
    <citation type="submission" date="2008-04" db="EMBL/GenBank/DDBJ databases">
        <title>Complete sequence of chromosome of Natranaerobius thermophilus JW/NM-WN-LF.</title>
        <authorList>
            <consortium name="US DOE Joint Genome Institute"/>
            <person name="Copeland A."/>
            <person name="Lucas S."/>
            <person name="Lapidus A."/>
            <person name="Glavina del Rio T."/>
            <person name="Dalin E."/>
            <person name="Tice H."/>
            <person name="Bruce D."/>
            <person name="Goodwin L."/>
            <person name="Pitluck S."/>
            <person name="Chertkov O."/>
            <person name="Brettin T."/>
            <person name="Detter J.C."/>
            <person name="Han C."/>
            <person name="Kuske C.R."/>
            <person name="Schmutz J."/>
            <person name="Larimer F."/>
            <person name="Land M."/>
            <person name="Hauser L."/>
            <person name="Kyrpides N."/>
            <person name="Lykidis A."/>
            <person name="Mesbah N.M."/>
            <person name="Wiegel J."/>
        </authorList>
    </citation>
    <scope>NUCLEOTIDE SEQUENCE [LARGE SCALE GENOMIC DNA]</scope>
    <source>
        <strain evidence="3">ATCC BAA-1301 / DSM 18059 / JW/NM-WN-LF</strain>
    </source>
</reference>
<reference evidence="2 3" key="2">
    <citation type="journal article" date="2011" name="J. Bacteriol.">
        <title>Complete genome sequence of the anaerobic, halophilic alkalithermophile Natranaerobius thermophilus JW/NM-WN-LF.</title>
        <authorList>
            <person name="Zhao B."/>
            <person name="Mesbah N.M."/>
            <person name="Dalin E."/>
            <person name="Goodwin L."/>
            <person name="Nolan M."/>
            <person name="Pitluck S."/>
            <person name="Chertkov O."/>
            <person name="Brettin T.S."/>
            <person name="Han J."/>
            <person name="Larimer F.W."/>
            <person name="Land M.L."/>
            <person name="Hauser L."/>
            <person name="Kyrpides N."/>
            <person name="Wiegel J."/>
        </authorList>
    </citation>
    <scope>NUCLEOTIDE SEQUENCE [LARGE SCALE GENOMIC DNA]</scope>
    <source>
        <strain evidence="3">ATCC BAA-1301 / DSM 18059 / JW/NM-WN-LF</strain>
    </source>
</reference>
<dbReference type="Proteomes" id="UP000001683">
    <property type="component" value="Chromosome"/>
</dbReference>
<keyword evidence="3" id="KW-1185">Reference proteome</keyword>
<evidence type="ECO:0000313" key="2">
    <source>
        <dbReference type="EMBL" id="ACB86161.1"/>
    </source>
</evidence>
<feature type="signal peptide" evidence="1">
    <location>
        <begin position="1"/>
        <end position="21"/>
    </location>
</feature>
<dbReference type="OrthoDB" id="8982743at2"/>
<dbReference type="HOGENOM" id="CLU_1184028_0_0_9"/>
<dbReference type="RefSeq" id="WP_012449002.1">
    <property type="nucleotide sequence ID" value="NC_010718.1"/>
</dbReference>
<dbReference type="InParanoid" id="B2A1W4"/>
<accession>B2A1W4</accession>
<dbReference type="AlphaFoldDB" id="B2A1W4"/>
<dbReference type="EMBL" id="CP001034">
    <property type="protein sequence ID" value="ACB86161.1"/>
    <property type="molecule type" value="Genomic_DNA"/>
</dbReference>
<name>B2A1W4_NATTJ</name>
<organism evidence="2 3">
    <name type="scientific">Natranaerobius thermophilus (strain ATCC BAA-1301 / DSM 18059 / JW/NM-WN-LF)</name>
    <dbReference type="NCBI Taxonomy" id="457570"/>
    <lineage>
        <taxon>Bacteria</taxon>
        <taxon>Bacillati</taxon>
        <taxon>Bacillota</taxon>
        <taxon>Clostridia</taxon>
        <taxon>Natranaerobiales</taxon>
        <taxon>Natranaerobiaceae</taxon>
        <taxon>Natranaerobius</taxon>
    </lineage>
</organism>